<sequence>MTELYLLYSRYLTDENINHECLMIITSSKQKLNAQIKNIFTKNPDEELRLEVWEHANDEYLQVLSKDLARGDYLD</sequence>
<protein>
    <submittedName>
        <fullName evidence="1">Uncharacterized protein</fullName>
    </submittedName>
</protein>
<name>A0A6F9Y460_9LACO</name>
<gene>
    <name evidence="1" type="ORF">SN811_08440</name>
</gene>
<reference evidence="1" key="1">
    <citation type="submission" date="2019-10" db="EMBL/GenBank/DDBJ databases">
        <title>Lactobacillus agilis SN811 Whole Genome Sequencing Project.</title>
        <authorList>
            <person name="Suzuki S."/>
            <person name="Endo A."/>
            <person name="Maeno S."/>
            <person name="Shiwa Y."/>
            <person name="Matsutani M."/>
            <person name="Kajikawa A."/>
        </authorList>
    </citation>
    <scope>NUCLEOTIDE SEQUENCE</scope>
    <source>
        <strain evidence="1">SN811</strain>
    </source>
</reference>
<dbReference type="EMBL" id="BLAP01000030">
    <property type="protein sequence ID" value="GET12344.1"/>
    <property type="molecule type" value="Genomic_DNA"/>
</dbReference>
<comment type="caution">
    <text evidence="1">The sequence shown here is derived from an EMBL/GenBank/DDBJ whole genome shotgun (WGS) entry which is preliminary data.</text>
</comment>
<accession>A0A6F9Y460</accession>
<evidence type="ECO:0000313" key="1">
    <source>
        <dbReference type="EMBL" id="GET12344.1"/>
    </source>
</evidence>
<dbReference type="RefSeq" id="WP_172577175.1">
    <property type="nucleotide sequence ID" value="NZ_BLAP01000030.1"/>
</dbReference>
<proteinExistence type="predicted"/>
<dbReference type="Proteomes" id="UP000494160">
    <property type="component" value="Unassembled WGS sequence"/>
</dbReference>
<organism evidence="1">
    <name type="scientific">Ligilactobacillus agilis</name>
    <dbReference type="NCBI Taxonomy" id="1601"/>
    <lineage>
        <taxon>Bacteria</taxon>
        <taxon>Bacillati</taxon>
        <taxon>Bacillota</taxon>
        <taxon>Bacilli</taxon>
        <taxon>Lactobacillales</taxon>
        <taxon>Lactobacillaceae</taxon>
        <taxon>Ligilactobacillus</taxon>
    </lineage>
</organism>
<dbReference type="AlphaFoldDB" id="A0A6F9Y460"/>